<gene>
    <name evidence="1" type="ORF">GBF38_018825</name>
</gene>
<comment type="caution">
    <text evidence="1">The sequence shown here is derived from an EMBL/GenBank/DDBJ whole genome shotgun (WGS) entry which is preliminary data.</text>
</comment>
<keyword evidence="2" id="KW-1185">Reference proteome</keyword>
<proteinExistence type="predicted"/>
<evidence type="ECO:0000313" key="2">
    <source>
        <dbReference type="Proteomes" id="UP000805704"/>
    </source>
</evidence>
<sequence>RVPVGSVPALTACRQRPHCLRGLDIKVQGRRGEGGGRKSEGEEAGETGEESNPMVHQAANKDSQAVCSIHVIGFSKNFTSSVVNLTTQFGERSSAH</sequence>
<dbReference type="EMBL" id="CM024792">
    <property type="protein sequence ID" value="KAG8003624.1"/>
    <property type="molecule type" value="Genomic_DNA"/>
</dbReference>
<feature type="non-terminal residue" evidence="1">
    <location>
        <position position="1"/>
    </location>
</feature>
<dbReference type="Proteomes" id="UP000805704">
    <property type="component" value="Chromosome 4"/>
</dbReference>
<protein>
    <submittedName>
        <fullName evidence="1">Uncharacterized protein</fullName>
    </submittedName>
</protein>
<accession>A0ACB7ENI1</accession>
<organism evidence="1 2">
    <name type="scientific">Nibea albiflora</name>
    <name type="common">Yellow drum</name>
    <name type="synonym">Corvina albiflora</name>
    <dbReference type="NCBI Taxonomy" id="240163"/>
    <lineage>
        <taxon>Eukaryota</taxon>
        <taxon>Metazoa</taxon>
        <taxon>Chordata</taxon>
        <taxon>Craniata</taxon>
        <taxon>Vertebrata</taxon>
        <taxon>Euteleostomi</taxon>
        <taxon>Actinopterygii</taxon>
        <taxon>Neopterygii</taxon>
        <taxon>Teleostei</taxon>
        <taxon>Neoteleostei</taxon>
        <taxon>Acanthomorphata</taxon>
        <taxon>Eupercaria</taxon>
        <taxon>Sciaenidae</taxon>
        <taxon>Nibea</taxon>
    </lineage>
</organism>
<reference evidence="1" key="1">
    <citation type="submission" date="2020-04" db="EMBL/GenBank/DDBJ databases">
        <title>A chromosome-scale assembly and high-density genetic map of the yellow drum (Nibea albiflora) genome.</title>
        <authorList>
            <person name="Xu D."/>
            <person name="Zhang W."/>
            <person name="Chen R."/>
            <person name="Tan P."/>
            <person name="Wang L."/>
            <person name="Song H."/>
            <person name="Tian L."/>
            <person name="Zhu Q."/>
            <person name="Wang B."/>
        </authorList>
    </citation>
    <scope>NUCLEOTIDE SEQUENCE</scope>
    <source>
        <strain evidence="1">ZJHYS-2018</strain>
    </source>
</reference>
<name>A0ACB7ENI1_NIBAL</name>
<evidence type="ECO:0000313" key="1">
    <source>
        <dbReference type="EMBL" id="KAG8003624.1"/>
    </source>
</evidence>